<feature type="region of interest" description="Disordered" evidence="1">
    <location>
        <begin position="1"/>
        <end position="24"/>
    </location>
</feature>
<organism evidence="2 3">
    <name type="scientific">Turnera subulata</name>
    <dbReference type="NCBI Taxonomy" id="218843"/>
    <lineage>
        <taxon>Eukaryota</taxon>
        <taxon>Viridiplantae</taxon>
        <taxon>Streptophyta</taxon>
        <taxon>Embryophyta</taxon>
        <taxon>Tracheophyta</taxon>
        <taxon>Spermatophyta</taxon>
        <taxon>Magnoliopsida</taxon>
        <taxon>eudicotyledons</taxon>
        <taxon>Gunneridae</taxon>
        <taxon>Pentapetalae</taxon>
        <taxon>rosids</taxon>
        <taxon>fabids</taxon>
        <taxon>Malpighiales</taxon>
        <taxon>Passifloraceae</taxon>
        <taxon>Turnera</taxon>
    </lineage>
</organism>
<accession>A0A9Q0FQZ2</accession>
<protein>
    <submittedName>
        <fullName evidence="2">Uncharacterized protein</fullName>
    </submittedName>
</protein>
<dbReference type="PANTHER" id="PTHR35999">
    <property type="entry name" value="MITOCHONDRIAL IMPORT RECEPTOR SUBUNIT TOM6 HOMOLOG"/>
    <property type="match status" value="1"/>
</dbReference>
<sequence length="61" mass="6873">MAFQLEPKSGSDQSKVKGTMFPGMFMQKPDKQEAIKKLKTHVAMFSAWVFAAICLVYRGEC</sequence>
<dbReference type="InterPro" id="IPR034554">
    <property type="entry name" value="TOM6_plants"/>
</dbReference>
<evidence type="ECO:0000313" key="3">
    <source>
        <dbReference type="Proteomes" id="UP001141552"/>
    </source>
</evidence>
<comment type="caution">
    <text evidence="2">The sequence shown here is derived from an EMBL/GenBank/DDBJ whole genome shotgun (WGS) entry which is preliminary data.</text>
</comment>
<dbReference type="AlphaFoldDB" id="A0A9Q0FQZ2"/>
<reference evidence="2" key="1">
    <citation type="submission" date="2022-02" db="EMBL/GenBank/DDBJ databases">
        <authorList>
            <person name="Henning P.M."/>
            <person name="McCubbin A.G."/>
            <person name="Shore J.S."/>
        </authorList>
    </citation>
    <scope>NUCLEOTIDE SEQUENCE</scope>
    <source>
        <strain evidence="2">F60SS</strain>
        <tissue evidence="2">Leaves</tissue>
    </source>
</reference>
<evidence type="ECO:0000313" key="2">
    <source>
        <dbReference type="EMBL" id="KAJ4836065.1"/>
    </source>
</evidence>
<dbReference type="OrthoDB" id="1912883at2759"/>
<dbReference type="PANTHER" id="PTHR35999:SF1">
    <property type="entry name" value="MITOCHONDRIAL IMPORT RECEPTOR SUBUNIT TOM6 HOMOLOG"/>
    <property type="match status" value="1"/>
</dbReference>
<proteinExistence type="predicted"/>
<dbReference type="EMBL" id="JAKUCV010004237">
    <property type="protein sequence ID" value="KAJ4836065.1"/>
    <property type="molecule type" value="Genomic_DNA"/>
</dbReference>
<evidence type="ECO:0000256" key="1">
    <source>
        <dbReference type="SAM" id="MobiDB-lite"/>
    </source>
</evidence>
<name>A0A9Q0FQZ2_9ROSI</name>
<reference evidence="2" key="2">
    <citation type="journal article" date="2023" name="Plants (Basel)">
        <title>Annotation of the Turnera subulata (Passifloraceae) Draft Genome Reveals the S-Locus Evolved after the Divergence of Turneroideae from Passifloroideae in a Stepwise Manner.</title>
        <authorList>
            <person name="Henning P.M."/>
            <person name="Roalson E.H."/>
            <person name="Mir W."/>
            <person name="McCubbin A.G."/>
            <person name="Shore J.S."/>
        </authorList>
    </citation>
    <scope>NUCLEOTIDE SEQUENCE</scope>
    <source>
        <strain evidence="2">F60SS</strain>
    </source>
</reference>
<gene>
    <name evidence="2" type="ORF">Tsubulata_008967</name>
</gene>
<dbReference type="GO" id="GO:0005742">
    <property type="term" value="C:mitochondrial outer membrane translocase complex"/>
    <property type="evidence" value="ECO:0007669"/>
    <property type="project" value="InterPro"/>
</dbReference>
<keyword evidence="3" id="KW-1185">Reference proteome</keyword>
<dbReference type="Proteomes" id="UP001141552">
    <property type="component" value="Unassembled WGS sequence"/>
</dbReference>